<dbReference type="Proteomes" id="UP000031937">
    <property type="component" value="Unassembled WGS sequence"/>
</dbReference>
<organism evidence="4 7">
    <name type="scientific">Sanguibacteroides justesenii</name>
    <dbReference type="NCBI Taxonomy" id="1547597"/>
    <lineage>
        <taxon>Bacteria</taxon>
        <taxon>Pseudomonadati</taxon>
        <taxon>Bacteroidota</taxon>
        <taxon>Bacteroidia</taxon>
        <taxon>Bacteroidales</taxon>
        <taxon>Porphyromonadaceae</taxon>
        <taxon>Sanguibacteroides</taxon>
    </lineage>
</organism>
<evidence type="ECO:0000313" key="7">
    <source>
        <dbReference type="Proteomes" id="UP000031980"/>
    </source>
</evidence>
<dbReference type="GO" id="GO:0008236">
    <property type="term" value="F:serine-type peptidase activity"/>
    <property type="evidence" value="ECO:0007669"/>
    <property type="project" value="InterPro"/>
</dbReference>
<reference evidence="4 7" key="1">
    <citation type="submission" date="2014-07" db="EMBL/GenBank/DDBJ databases">
        <title>Porphyromonadaceae bacterium OUH 308042 = ATCC BAA-2681 = DSM 28342 draft genome.</title>
        <authorList>
            <person name="Sydenham T.V."/>
            <person name="Hasman H."/>
            <person name="Justensen U.S."/>
        </authorList>
    </citation>
    <scope>NUCLEOTIDE SEQUENCE [LARGE SCALE GENOMIC DNA]</scope>
    <source>
        <strain evidence="4 7">OUH 308042</strain>
    </source>
</reference>
<keyword evidence="7" id="KW-1185">Reference proteome</keyword>
<evidence type="ECO:0000313" key="6">
    <source>
        <dbReference type="Proteomes" id="UP000031937"/>
    </source>
</evidence>
<dbReference type="SUPFAM" id="SSF53474">
    <property type="entry name" value="alpha/beta-Hydrolases"/>
    <property type="match status" value="1"/>
</dbReference>
<dbReference type="EMBL" id="JPIU01000040">
    <property type="protein sequence ID" value="KIO44121.1"/>
    <property type="molecule type" value="Genomic_DNA"/>
</dbReference>
<dbReference type="InterPro" id="IPR001375">
    <property type="entry name" value="Peptidase_S9_cat"/>
</dbReference>
<proteinExistence type="predicted"/>
<dbReference type="EMBL" id="JPIT01000007">
    <property type="protein sequence ID" value="KIO47220.1"/>
    <property type="molecule type" value="Genomic_DNA"/>
</dbReference>
<dbReference type="InterPro" id="IPR029058">
    <property type="entry name" value="AB_hydrolase_fold"/>
</dbReference>
<keyword evidence="1" id="KW-0732">Signal</keyword>
<dbReference type="PANTHER" id="PTHR11731">
    <property type="entry name" value="PROTEASE FAMILY S9B,C DIPEPTIDYL-PEPTIDASE IV-RELATED"/>
    <property type="match status" value="1"/>
</dbReference>
<reference evidence="5 6" key="2">
    <citation type="submission" date="2014-07" db="EMBL/GenBank/DDBJ databases">
        <title>Porphyromonadaceae bacterium OUH 334697 = ATCC BAA-2682 = DSM 28341 draft genome.</title>
        <authorList>
            <person name="Sydenham T.V."/>
            <person name="Hasman H."/>
            <person name="Justesen U.S."/>
        </authorList>
    </citation>
    <scope>NUCLEOTIDE SEQUENCE [LARGE SCALE GENOMIC DNA]</scope>
    <source>
        <strain evidence="5 6">OUH 334697</strain>
    </source>
</reference>
<sequence length="706" mass="81151">MKKIGLTLMGLCMMLSLAAQEKILTMEEAIVGYHLYPQSKYIAWQGESNNYTYLSDKNLISENAATGEKRVVLTTEELNRILGTELKGFPQFSWLDEQTLAVRRQGKEFQIDVVGKRLKNTIVFPKGAANITYCAPAEAYAYTVDNNLYYVDKRGNSFAVTEDEDKNIVNGQFVSRNEFNINEGIFWAPDGKKMAFYRKDESEVTSFPLLDIESRTGTLREIKYPMAGMKSEQVSLGIYDMASQRIVFLNADDFGREQYLTNITWSPRGDAIYVQVLNRGQNHMRLNKYDASTGKLIATLFEEKSDTYVEPQDKLHFVNGSDRFIFRTNNRDGYFNLYLHDGDGKLLKRLTPVEADVEFVAMDKAGKYAYYLSSEISPVEKQLFRVDLKSGKRSRLTSAEGWHMINMSSDCSYFVDNYSNQYVPRVIDLVANNGKQVRRILTAENPVKDYKFGDITLGKIKAADGSDLYYRLIKPIDFDPNKRYPVIHYVYGGPHLQLVKNSWNASLSMWEMYMAQRGYVVFILDNHGTPNRGKAFEDIIHRQCGQQEMADQIEGIKFLTSQPWVDTDRIGVHGWSYGGFMTISLITNYPDIYKVAVAGGPVIDWKWYEVMYGERYMDSPQENPQGYEKVSLIHKAKDLKGKLLICQGAVDPVVVWEHSLSFIRECIKNNVQVDYFPYPCAEHNVRGRDRIHLMQKVTNYFEDYLK</sequence>
<comment type="caution">
    <text evidence="4">The sequence shown here is derived from an EMBL/GenBank/DDBJ whole genome shotgun (WGS) entry which is preliminary data.</text>
</comment>
<dbReference type="Proteomes" id="UP000031980">
    <property type="component" value="Unassembled WGS sequence"/>
</dbReference>
<evidence type="ECO:0000259" key="2">
    <source>
        <dbReference type="Pfam" id="PF00326"/>
    </source>
</evidence>
<dbReference type="GO" id="GO:0008239">
    <property type="term" value="F:dipeptidyl-peptidase activity"/>
    <property type="evidence" value="ECO:0007669"/>
    <property type="project" value="TreeGrafter"/>
</dbReference>
<feature type="signal peptide" evidence="1">
    <location>
        <begin position="1"/>
        <end position="18"/>
    </location>
</feature>
<dbReference type="Pfam" id="PF00930">
    <property type="entry name" value="DPPIV_N"/>
    <property type="match status" value="1"/>
</dbReference>
<evidence type="ECO:0000259" key="3">
    <source>
        <dbReference type="Pfam" id="PF00930"/>
    </source>
</evidence>
<evidence type="ECO:0000313" key="5">
    <source>
        <dbReference type="EMBL" id="KIO47220.1"/>
    </source>
</evidence>
<dbReference type="PANTHER" id="PTHR11731:SF193">
    <property type="entry name" value="DIPEPTIDYL PEPTIDASE 9"/>
    <property type="match status" value="1"/>
</dbReference>
<dbReference type="RefSeq" id="WP_052634332.1">
    <property type="nucleotide sequence ID" value="NZ_JPIT01000007.1"/>
</dbReference>
<evidence type="ECO:0000256" key="1">
    <source>
        <dbReference type="SAM" id="SignalP"/>
    </source>
</evidence>
<dbReference type="Gene3D" id="3.40.50.1820">
    <property type="entry name" value="alpha/beta hydrolase"/>
    <property type="match status" value="1"/>
</dbReference>
<dbReference type="GO" id="GO:0006508">
    <property type="term" value="P:proteolysis"/>
    <property type="evidence" value="ECO:0007669"/>
    <property type="project" value="InterPro"/>
</dbReference>
<dbReference type="Gene3D" id="2.140.10.30">
    <property type="entry name" value="Dipeptidylpeptidase IV, N-terminal domain"/>
    <property type="match status" value="1"/>
</dbReference>
<feature type="domain" description="Peptidase S9 prolyl oligopeptidase catalytic" evidence="2">
    <location>
        <begin position="507"/>
        <end position="706"/>
    </location>
</feature>
<dbReference type="SUPFAM" id="SSF82171">
    <property type="entry name" value="DPP6 N-terminal domain-like"/>
    <property type="match status" value="1"/>
</dbReference>
<gene>
    <name evidence="4" type="ORF">BA92_12155</name>
    <name evidence="5" type="ORF">IE90_01090</name>
</gene>
<feature type="domain" description="Dipeptidylpeptidase IV N-terminal" evidence="3">
    <location>
        <begin position="128"/>
        <end position="424"/>
    </location>
</feature>
<dbReference type="InterPro" id="IPR050278">
    <property type="entry name" value="Serine_Prot_S9B/DPPIV"/>
</dbReference>
<accession>A0A0C3RD65</accession>
<dbReference type="InterPro" id="IPR002469">
    <property type="entry name" value="Peptidase_S9B_N"/>
</dbReference>
<evidence type="ECO:0000313" key="4">
    <source>
        <dbReference type="EMBL" id="KIO44121.1"/>
    </source>
</evidence>
<protein>
    <submittedName>
        <fullName evidence="4">Peptidase</fullName>
    </submittedName>
</protein>
<dbReference type="AlphaFoldDB" id="A0A0C3RD65"/>
<feature type="chain" id="PRO_5002177945" evidence="1">
    <location>
        <begin position="19"/>
        <end position="706"/>
    </location>
</feature>
<name>A0A0C3RD65_9PORP</name>
<dbReference type="Pfam" id="PF00326">
    <property type="entry name" value="Peptidase_S9"/>
    <property type="match status" value="1"/>
</dbReference>